<dbReference type="InterPro" id="IPR050957">
    <property type="entry name" value="BMP_lipoprotein"/>
</dbReference>
<evidence type="ECO:0000256" key="11">
    <source>
        <dbReference type="SAM" id="Phobius"/>
    </source>
</evidence>
<dbReference type="AlphaFoldDB" id="A0A2S1LWR5"/>
<comment type="subcellular location">
    <subcellularLocation>
        <location evidence="1">Cell inner membrane</location>
        <topology evidence="1">Lipid-anchor</topology>
    </subcellularLocation>
</comment>
<dbReference type="InterPro" id="IPR028082">
    <property type="entry name" value="Peripla_BP_I"/>
</dbReference>
<name>A0A2S1LWR5_9SPIR</name>
<evidence type="ECO:0000256" key="2">
    <source>
        <dbReference type="ARBA" id="ARBA00008610"/>
    </source>
</evidence>
<sequence length="346" mass="39860">MNKFLFFRIVWISISLICLFLFVYINFFKIRELKSSTKKKIALFIPGIISGSPSYKEMYDFLLEFKKNRNDVEVKLFEAGFNQSEWIELLEKLLNSLRYDFLITTNNVMQRIIDGISANYPYTKFLIFDSLVKNTNPQVYSLSYNVAEEAYILGYYVALFLKDSNLSNKNVALISGQEYPVMRDYIFPYFKKGIEEILDSMVFFRILGNWHDSNMAKVLSDSLILNSGVSVILPIVGSAVEGVLSSVRKHGMFAVLFDSENYLDNKDNIIGSGITNQRFYLEKVLNKALRGEIQYGTCEVLGLKKMGISFNFLNKFYVEKASAEVKKSLEDKIKEIDDTEITIDLE</sequence>
<dbReference type="GO" id="GO:0005886">
    <property type="term" value="C:plasma membrane"/>
    <property type="evidence" value="ECO:0007669"/>
    <property type="project" value="UniProtKB-SubCell"/>
</dbReference>
<keyword evidence="6" id="KW-0997">Cell inner membrane</keyword>
<keyword evidence="10" id="KW-0449">Lipoprotein</keyword>
<protein>
    <submittedName>
        <fullName evidence="13">BMP family ABC transporter substrate-binding protein</fullName>
    </submittedName>
</protein>
<dbReference type="EMBL" id="CP025785">
    <property type="protein sequence ID" value="AWG42705.1"/>
    <property type="molecule type" value="Genomic_DNA"/>
</dbReference>
<comment type="similarity">
    <text evidence="2">Belongs to the BMP lipoprotein family.</text>
</comment>
<evidence type="ECO:0000313" key="13">
    <source>
        <dbReference type="EMBL" id="AWG42705.1"/>
    </source>
</evidence>
<dbReference type="InterPro" id="IPR003760">
    <property type="entry name" value="PnrA-like"/>
</dbReference>
<evidence type="ECO:0000256" key="7">
    <source>
        <dbReference type="ARBA" id="ARBA00022729"/>
    </source>
</evidence>
<evidence type="ECO:0000259" key="12">
    <source>
        <dbReference type="Pfam" id="PF02608"/>
    </source>
</evidence>
<dbReference type="OrthoDB" id="356014at2"/>
<dbReference type="PANTHER" id="PTHR34296">
    <property type="entry name" value="TRANSCRIPTIONAL ACTIVATOR PROTEIN MED"/>
    <property type="match status" value="1"/>
</dbReference>
<evidence type="ECO:0000256" key="5">
    <source>
        <dbReference type="ARBA" id="ARBA00022475"/>
    </source>
</evidence>
<evidence type="ECO:0000256" key="4">
    <source>
        <dbReference type="ARBA" id="ARBA00022448"/>
    </source>
</evidence>
<dbReference type="PANTHER" id="PTHR34296:SF2">
    <property type="entry name" value="ABC TRANSPORTER GUANOSINE-BINDING PROTEIN NUPN"/>
    <property type="match status" value="1"/>
</dbReference>
<evidence type="ECO:0000256" key="6">
    <source>
        <dbReference type="ARBA" id="ARBA00022519"/>
    </source>
</evidence>
<keyword evidence="11" id="KW-1133">Transmembrane helix</keyword>
<evidence type="ECO:0000256" key="3">
    <source>
        <dbReference type="ARBA" id="ARBA00011245"/>
    </source>
</evidence>
<feature type="domain" description="ABC transporter substrate-binding protein PnrA-like" evidence="12">
    <location>
        <begin position="38"/>
        <end position="336"/>
    </location>
</feature>
<dbReference type="Proteomes" id="UP000244655">
    <property type="component" value="Chromosome"/>
</dbReference>
<evidence type="ECO:0000313" key="14">
    <source>
        <dbReference type="Proteomes" id="UP000244655"/>
    </source>
</evidence>
<keyword evidence="4" id="KW-0813">Transport</keyword>
<accession>A0A2S1LWR5</accession>
<keyword evidence="9" id="KW-0564">Palmitate</keyword>
<keyword evidence="8 11" id="KW-0472">Membrane</keyword>
<reference evidence="13 14" key="1">
    <citation type="submission" date="2018-01" db="EMBL/GenBank/DDBJ databases">
        <title>Genome sequence of Borrelia tachyglossi.</title>
        <authorList>
            <person name="Gofton A.W."/>
        </authorList>
    </citation>
    <scope>NUCLEOTIDE SEQUENCE [LARGE SCALE GENOMIC DNA]</scope>
    <source>
        <strain evidence="13 14">Bc-F10-1268</strain>
    </source>
</reference>
<keyword evidence="7" id="KW-0732">Signal</keyword>
<evidence type="ECO:0000256" key="10">
    <source>
        <dbReference type="ARBA" id="ARBA00023288"/>
    </source>
</evidence>
<keyword evidence="11" id="KW-0812">Transmembrane</keyword>
<feature type="transmembrane region" description="Helical" evidence="11">
    <location>
        <begin position="6"/>
        <end position="28"/>
    </location>
</feature>
<proteinExistence type="inferred from homology"/>
<keyword evidence="14" id="KW-1185">Reference proteome</keyword>
<dbReference type="RefSeq" id="WP_108729105.1">
    <property type="nucleotide sequence ID" value="NZ_CP025785.1"/>
</dbReference>
<dbReference type="Pfam" id="PF02608">
    <property type="entry name" value="Bmp"/>
    <property type="match status" value="1"/>
</dbReference>
<keyword evidence="5" id="KW-1003">Cell membrane</keyword>
<organism evidence="13 14">
    <name type="scientific">Candidatus Borreliella tachyglossi</name>
    <dbReference type="NCBI Taxonomy" id="1964448"/>
    <lineage>
        <taxon>Bacteria</taxon>
        <taxon>Pseudomonadati</taxon>
        <taxon>Spirochaetota</taxon>
        <taxon>Spirochaetia</taxon>
        <taxon>Spirochaetales</taxon>
        <taxon>Borreliaceae</taxon>
        <taxon>Borreliella</taxon>
    </lineage>
</organism>
<evidence type="ECO:0000256" key="1">
    <source>
        <dbReference type="ARBA" id="ARBA00004519"/>
    </source>
</evidence>
<evidence type="ECO:0000256" key="8">
    <source>
        <dbReference type="ARBA" id="ARBA00023136"/>
    </source>
</evidence>
<comment type="subunit">
    <text evidence="3">Monomer.</text>
</comment>
<evidence type="ECO:0000256" key="9">
    <source>
        <dbReference type="ARBA" id="ARBA00023139"/>
    </source>
</evidence>
<gene>
    <name evidence="13" type="ORF">CR532_01645</name>
</gene>
<dbReference type="Gene3D" id="3.40.50.2300">
    <property type="match status" value="2"/>
</dbReference>
<dbReference type="SUPFAM" id="SSF53822">
    <property type="entry name" value="Periplasmic binding protein-like I"/>
    <property type="match status" value="1"/>
</dbReference>